<reference evidence="2" key="1">
    <citation type="journal article" date="2019" name="Environ. Microbiol.">
        <title>Fungal ecological strategies reflected in gene transcription - a case study of two litter decomposers.</title>
        <authorList>
            <person name="Barbi F."/>
            <person name="Kohler A."/>
            <person name="Barry K."/>
            <person name="Baskaran P."/>
            <person name="Daum C."/>
            <person name="Fauchery L."/>
            <person name="Ihrmark K."/>
            <person name="Kuo A."/>
            <person name="LaButti K."/>
            <person name="Lipzen A."/>
            <person name="Morin E."/>
            <person name="Grigoriev I.V."/>
            <person name="Henrissat B."/>
            <person name="Lindahl B."/>
            <person name="Martin F."/>
        </authorList>
    </citation>
    <scope>NUCLEOTIDE SEQUENCE</scope>
    <source>
        <strain evidence="2">JB14</strain>
    </source>
</reference>
<gene>
    <name evidence="2" type="ORF">BT96DRAFT_951090</name>
</gene>
<accession>A0A6A4GDT9</accession>
<feature type="region of interest" description="Disordered" evidence="1">
    <location>
        <begin position="317"/>
        <end position="341"/>
    </location>
</feature>
<organism evidence="2 3">
    <name type="scientific">Gymnopus androsaceus JB14</name>
    <dbReference type="NCBI Taxonomy" id="1447944"/>
    <lineage>
        <taxon>Eukaryota</taxon>
        <taxon>Fungi</taxon>
        <taxon>Dikarya</taxon>
        <taxon>Basidiomycota</taxon>
        <taxon>Agaricomycotina</taxon>
        <taxon>Agaricomycetes</taxon>
        <taxon>Agaricomycetidae</taxon>
        <taxon>Agaricales</taxon>
        <taxon>Marasmiineae</taxon>
        <taxon>Omphalotaceae</taxon>
        <taxon>Gymnopus</taxon>
    </lineage>
</organism>
<proteinExistence type="predicted"/>
<name>A0A6A4GDT9_9AGAR</name>
<protein>
    <submittedName>
        <fullName evidence="2">Uncharacterized protein</fullName>
    </submittedName>
</protein>
<dbReference type="AlphaFoldDB" id="A0A6A4GDT9"/>
<sequence>MVPFSDDQRPSTSEHHSNSTAGPLRTSSLRRPAGRGAAGLDFSTSKPASVSLHDQLASSTIAISEDQKELYEEHIWFLCVVILQGLPGFLFPKEATRNNFLSLFDLMAPKLIAYCAKYDVEELPVWAATFSLRLQELETGFFKELKLIRCAFIGEERPLQLADAIFTPRKFLEAKLLNFIQFKISYSETLAEVPQGHCFPWKILYETQWMVTIPPDNQPYAFHGYPADSSRFDPANDPLDNNHCFRDVTPPLAPPSPGKLHPSLFMGPRGLGPTPHQSSARPIRLQIQRSLALTVFPSLEGGRVNTSLFDYNSIFTGGGADPEKRKDPSQVEKRSNRKGEAVLMLPRPATKGVAMITEKFARPGEFQDNER</sequence>
<evidence type="ECO:0000313" key="2">
    <source>
        <dbReference type="EMBL" id="KAE9383722.1"/>
    </source>
</evidence>
<keyword evidence="3" id="KW-1185">Reference proteome</keyword>
<feature type="region of interest" description="Disordered" evidence="1">
    <location>
        <begin position="1"/>
        <end position="42"/>
    </location>
</feature>
<feature type="compositionally biased region" description="Polar residues" evidence="1">
    <location>
        <begin position="18"/>
        <end position="29"/>
    </location>
</feature>
<dbReference type="EMBL" id="ML770349">
    <property type="protein sequence ID" value="KAE9383722.1"/>
    <property type="molecule type" value="Genomic_DNA"/>
</dbReference>
<feature type="non-terminal residue" evidence="2">
    <location>
        <position position="371"/>
    </location>
</feature>
<feature type="compositionally biased region" description="Basic and acidic residues" evidence="1">
    <location>
        <begin position="1"/>
        <end position="17"/>
    </location>
</feature>
<feature type="compositionally biased region" description="Basic and acidic residues" evidence="1">
    <location>
        <begin position="321"/>
        <end position="340"/>
    </location>
</feature>
<evidence type="ECO:0000313" key="3">
    <source>
        <dbReference type="Proteomes" id="UP000799118"/>
    </source>
</evidence>
<dbReference type="Proteomes" id="UP000799118">
    <property type="component" value="Unassembled WGS sequence"/>
</dbReference>
<evidence type="ECO:0000256" key="1">
    <source>
        <dbReference type="SAM" id="MobiDB-lite"/>
    </source>
</evidence>